<name>A0ACB9GYX8_CICIN</name>
<proteinExistence type="predicted"/>
<keyword evidence="2" id="KW-1185">Reference proteome</keyword>
<protein>
    <submittedName>
        <fullName evidence="1">Uncharacterized protein</fullName>
    </submittedName>
</protein>
<gene>
    <name evidence="1" type="ORF">L2E82_01066</name>
</gene>
<dbReference type="Proteomes" id="UP001055811">
    <property type="component" value="Linkage Group LG01"/>
</dbReference>
<comment type="caution">
    <text evidence="1">The sequence shown here is derived from an EMBL/GenBank/DDBJ whole genome shotgun (WGS) entry which is preliminary data.</text>
</comment>
<reference evidence="1 2" key="2">
    <citation type="journal article" date="2022" name="Mol. Ecol. Resour.">
        <title>The genomes of chicory, endive, great burdock and yacon provide insights into Asteraceae paleo-polyploidization history and plant inulin production.</title>
        <authorList>
            <person name="Fan W."/>
            <person name="Wang S."/>
            <person name="Wang H."/>
            <person name="Wang A."/>
            <person name="Jiang F."/>
            <person name="Liu H."/>
            <person name="Zhao H."/>
            <person name="Xu D."/>
            <person name="Zhang Y."/>
        </authorList>
    </citation>
    <scope>NUCLEOTIDE SEQUENCE [LARGE SCALE GENOMIC DNA]</scope>
    <source>
        <strain evidence="2">cv. Punajuju</strain>
        <tissue evidence="1">Leaves</tissue>
    </source>
</reference>
<reference evidence="2" key="1">
    <citation type="journal article" date="2022" name="Mol. Ecol. Resour.">
        <title>The genomes of chicory, endive, great burdock and yacon provide insights into Asteraceae palaeo-polyploidization history and plant inulin production.</title>
        <authorList>
            <person name="Fan W."/>
            <person name="Wang S."/>
            <person name="Wang H."/>
            <person name="Wang A."/>
            <person name="Jiang F."/>
            <person name="Liu H."/>
            <person name="Zhao H."/>
            <person name="Xu D."/>
            <person name="Zhang Y."/>
        </authorList>
    </citation>
    <scope>NUCLEOTIDE SEQUENCE [LARGE SCALE GENOMIC DNA]</scope>
    <source>
        <strain evidence="2">cv. Punajuju</strain>
    </source>
</reference>
<evidence type="ECO:0000313" key="2">
    <source>
        <dbReference type="Proteomes" id="UP001055811"/>
    </source>
</evidence>
<dbReference type="EMBL" id="CM042009">
    <property type="protein sequence ID" value="KAI3788305.1"/>
    <property type="molecule type" value="Genomic_DNA"/>
</dbReference>
<organism evidence="1 2">
    <name type="scientific">Cichorium intybus</name>
    <name type="common">Chicory</name>
    <dbReference type="NCBI Taxonomy" id="13427"/>
    <lineage>
        <taxon>Eukaryota</taxon>
        <taxon>Viridiplantae</taxon>
        <taxon>Streptophyta</taxon>
        <taxon>Embryophyta</taxon>
        <taxon>Tracheophyta</taxon>
        <taxon>Spermatophyta</taxon>
        <taxon>Magnoliopsida</taxon>
        <taxon>eudicotyledons</taxon>
        <taxon>Gunneridae</taxon>
        <taxon>Pentapetalae</taxon>
        <taxon>asterids</taxon>
        <taxon>campanulids</taxon>
        <taxon>Asterales</taxon>
        <taxon>Asteraceae</taxon>
        <taxon>Cichorioideae</taxon>
        <taxon>Cichorieae</taxon>
        <taxon>Cichoriinae</taxon>
        <taxon>Cichorium</taxon>
    </lineage>
</organism>
<sequence length="414" mass="48406">MDEKLQSVETKQKPAFTKKLLSKYSVDLGSLYKKLGEPNMVKKLREFYEGDGHTENIKSDRDFTKLMVLDGCFILYYILFIYGEKPENCQELRPYEIVFVHEDLFLVENQIPFKVLTVLLELIRPDSPEKFQSFFADNILAPERQKRGWFGFETNSVQIDEYDHLFHLLYCNLTSTSPVKTQRFIGRRRSNVFKWDTVKTTDRLATTVETNSRRTFHSVNELIKKGIRIKRSSTMHLTNVEFVKRCWWFSADLKLPQITMDRLLNLLAYELYSGDGYDHEWVISYICLLDSLIDQREDVTALREAGVLDNYPLGNESDKEVADLINTIGMYLVDPNNLACSKVKKQIRSHYDKWSSTHLTELMQDYLKSPWSLLAILTGVIVLFLSGVQTYFTVWSPKSECDDLCKFLKMNHHL</sequence>
<accession>A0ACB9GYX8</accession>
<evidence type="ECO:0000313" key="1">
    <source>
        <dbReference type="EMBL" id="KAI3788305.1"/>
    </source>
</evidence>